<feature type="signal peptide" evidence="1">
    <location>
        <begin position="1"/>
        <end position="23"/>
    </location>
</feature>
<dbReference type="AlphaFoldDB" id="A0A8K0WUZ4"/>
<organism evidence="2 3">
    <name type="scientific">Stachybotrys elegans</name>
    <dbReference type="NCBI Taxonomy" id="80388"/>
    <lineage>
        <taxon>Eukaryota</taxon>
        <taxon>Fungi</taxon>
        <taxon>Dikarya</taxon>
        <taxon>Ascomycota</taxon>
        <taxon>Pezizomycotina</taxon>
        <taxon>Sordariomycetes</taxon>
        <taxon>Hypocreomycetidae</taxon>
        <taxon>Hypocreales</taxon>
        <taxon>Stachybotryaceae</taxon>
        <taxon>Stachybotrys</taxon>
    </lineage>
</organism>
<reference evidence="2" key="1">
    <citation type="journal article" date="2021" name="Nat. Commun.">
        <title>Genetic determinants of endophytism in the Arabidopsis root mycobiome.</title>
        <authorList>
            <person name="Mesny F."/>
            <person name="Miyauchi S."/>
            <person name="Thiergart T."/>
            <person name="Pickel B."/>
            <person name="Atanasova L."/>
            <person name="Karlsson M."/>
            <person name="Huettel B."/>
            <person name="Barry K.W."/>
            <person name="Haridas S."/>
            <person name="Chen C."/>
            <person name="Bauer D."/>
            <person name="Andreopoulos W."/>
            <person name="Pangilinan J."/>
            <person name="LaButti K."/>
            <person name="Riley R."/>
            <person name="Lipzen A."/>
            <person name="Clum A."/>
            <person name="Drula E."/>
            <person name="Henrissat B."/>
            <person name="Kohler A."/>
            <person name="Grigoriev I.V."/>
            <person name="Martin F.M."/>
            <person name="Hacquard S."/>
        </authorList>
    </citation>
    <scope>NUCLEOTIDE SEQUENCE</scope>
    <source>
        <strain evidence="2">MPI-CAGE-CH-0235</strain>
    </source>
</reference>
<proteinExistence type="predicted"/>
<evidence type="ECO:0000256" key="1">
    <source>
        <dbReference type="SAM" id="SignalP"/>
    </source>
</evidence>
<evidence type="ECO:0000313" key="3">
    <source>
        <dbReference type="Proteomes" id="UP000813444"/>
    </source>
</evidence>
<protein>
    <recommendedName>
        <fullName evidence="4">Secreted protein</fullName>
    </recommendedName>
</protein>
<dbReference type="Proteomes" id="UP000813444">
    <property type="component" value="Unassembled WGS sequence"/>
</dbReference>
<evidence type="ECO:0008006" key="4">
    <source>
        <dbReference type="Google" id="ProtNLM"/>
    </source>
</evidence>
<comment type="caution">
    <text evidence="2">The sequence shown here is derived from an EMBL/GenBank/DDBJ whole genome shotgun (WGS) entry which is preliminary data.</text>
</comment>
<dbReference type="EMBL" id="JAGPNK010000002">
    <property type="protein sequence ID" value="KAH7326131.1"/>
    <property type="molecule type" value="Genomic_DNA"/>
</dbReference>
<keyword evidence="1" id="KW-0732">Signal</keyword>
<gene>
    <name evidence="2" type="ORF">B0I35DRAFT_126383</name>
</gene>
<name>A0A8K0WUZ4_9HYPO</name>
<evidence type="ECO:0000313" key="2">
    <source>
        <dbReference type="EMBL" id="KAH7326131.1"/>
    </source>
</evidence>
<feature type="chain" id="PRO_5035455293" description="Secreted protein" evidence="1">
    <location>
        <begin position="24"/>
        <end position="75"/>
    </location>
</feature>
<sequence length="75" mass="8108">MYPIMGYVWTSAALLVSVDLADGCCLVSPSLWTWLRWGPCTKCRVRTCTCAIQDASQSVPLPVGISSLAQVVYPA</sequence>
<keyword evidence="3" id="KW-1185">Reference proteome</keyword>
<accession>A0A8K0WUZ4</accession>